<accession>A0A2U8PW90</accession>
<gene>
    <name evidence="1" type="ORF">CIT40_19950</name>
</gene>
<protein>
    <submittedName>
        <fullName evidence="1">Uncharacterized protein</fullName>
    </submittedName>
</protein>
<reference evidence="1 2" key="2">
    <citation type="journal article" date="2019" name="Int. J. Syst. Evol. Microbiol.">
        <title>Description and complete genome sequence of Bradyrhizobium amphicarpaeae sp. nov., harbouring photosystem and nitrogen-fixation genes.</title>
        <authorList>
            <person name="Bromfield E.S.P."/>
            <person name="Cloutier S."/>
            <person name="Nguyen H.D.T."/>
        </authorList>
    </citation>
    <scope>NUCLEOTIDE SEQUENCE [LARGE SCALE GENOMIC DNA]</scope>
    <source>
        <strain evidence="1 2">39S1MB</strain>
    </source>
</reference>
<organism evidence="1 2">
    <name type="scientific">Bradyrhizobium amphicarpaeae</name>
    <dbReference type="NCBI Taxonomy" id="1404768"/>
    <lineage>
        <taxon>Bacteria</taxon>
        <taxon>Pseudomonadati</taxon>
        <taxon>Pseudomonadota</taxon>
        <taxon>Alphaproteobacteria</taxon>
        <taxon>Hyphomicrobiales</taxon>
        <taxon>Nitrobacteraceae</taxon>
        <taxon>Bradyrhizobium</taxon>
    </lineage>
</organism>
<evidence type="ECO:0000313" key="1">
    <source>
        <dbReference type="EMBL" id="AWM02076.1"/>
    </source>
</evidence>
<dbReference type="EMBL" id="CP029426">
    <property type="protein sequence ID" value="AWM02076.1"/>
    <property type="molecule type" value="Genomic_DNA"/>
</dbReference>
<dbReference type="Proteomes" id="UP000215884">
    <property type="component" value="Chromosome"/>
</dbReference>
<dbReference type="RefSeq" id="WP_094895534.1">
    <property type="nucleotide sequence ID" value="NZ_CP029426.2"/>
</dbReference>
<sequence>MQRIVLGRVKPTLSLPQALDKIRAGTRAVVVGDGHGSRVVTAGDIFEAMNEALDAGKDPKSVEIGEVKPTLPRVAVEAPPVTTTDRFGPPGSRPSLTFPEEDRFRSLLMAKDGGKEPRYLVEEIGPEGAVIVTSSEAFAGHLAKSLTICKCAGEPVHRFEPDQVRVPGVCNRPHGRPVTCSQAGIV</sequence>
<reference evidence="1 2" key="1">
    <citation type="journal article" date="2017" name="Syst. Appl. Microbiol.">
        <title>Soybeans inoculated with root zone soils of Canadian native legumes harbour diverse and novel Bradyrhizobium spp. that possess agricultural potential.</title>
        <authorList>
            <person name="Bromfield E.S.P."/>
            <person name="Cloutier S."/>
            <person name="Tambong J.T."/>
            <person name="Tran Thi T.V."/>
        </authorList>
    </citation>
    <scope>NUCLEOTIDE SEQUENCE [LARGE SCALE GENOMIC DNA]</scope>
    <source>
        <strain evidence="1 2">39S1MB</strain>
    </source>
</reference>
<name>A0A2U8PW90_9BRAD</name>
<proteinExistence type="predicted"/>
<keyword evidence="2" id="KW-1185">Reference proteome</keyword>
<dbReference type="KEGG" id="brq:CIT40_19950"/>
<evidence type="ECO:0000313" key="2">
    <source>
        <dbReference type="Proteomes" id="UP000215884"/>
    </source>
</evidence>
<dbReference type="AlphaFoldDB" id="A0A2U8PW90"/>